<reference evidence="1 2" key="1">
    <citation type="submission" date="2019-05" db="EMBL/GenBank/DDBJ databases">
        <title>Another draft genome of Portunus trituberculatus and its Hox gene families provides insights of decapod evolution.</title>
        <authorList>
            <person name="Jeong J.-H."/>
            <person name="Song I."/>
            <person name="Kim S."/>
            <person name="Choi T."/>
            <person name="Kim D."/>
            <person name="Ryu S."/>
            <person name="Kim W."/>
        </authorList>
    </citation>
    <scope>NUCLEOTIDE SEQUENCE [LARGE SCALE GENOMIC DNA]</scope>
    <source>
        <tissue evidence="1">Muscle</tissue>
    </source>
</reference>
<dbReference type="Gene3D" id="3.30.420.10">
    <property type="entry name" value="Ribonuclease H-like superfamily/Ribonuclease H"/>
    <property type="match status" value="1"/>
</dbReference>
<dbReference type="InterPro" id="IPR052709">
    <property type="entry name" value="Transposase-MT_Hybrid"/>
</dbReference>
<dbReference type="EMBL" id="VSRR010002882">
    <property type="protein sequence ID" value="MPC33681.1"/>
    <property type="molecule type" value="Genomic_DNA"/>
</dbReference>
<protein>
    <submittedName>
        <fullName evidence="1">Histone-lysine N-methyltransferase SETMAR</fullName>
    </submittedName>
</protein>
<proteinExistence type="predicted"/>
<comment type="caution">
    <text evidence="1">The sequence shown here is derived from an EMBL/GenBank/DDBJ whole genome shotgun (WGS) entry which is preliminary data.</text>
</comment>
<keyword evidence="2" id="KW-1185">Reference proteome</keyword>
<sequence>METSYYEPSSKPVIYNQFGGLYLEENCCTVLWAGCGGHPPAMLLYRGWQGSVLDVRFGYSGNLMYIAQYYTDHVLPQVLEHQAKSAPIRRRSRLLLHHDNDAPHKARLTVQFLEQQGITLFPHPPYSPDLASCDFGFFKKIKGAIAGKLFHHIQDLARAVNSELRGISASEYHDCFMKW</sequence>
<dbReference type="InterPro" id="IPR036397">
    <property type="entry name" value="RNaseH_sf"/>
</dbReference>
<dbReference type="PANTHER" id="PTHR46060">
    <property type="entry name" value="MARINER MOS1 TRANSPOSASE-LIKE PROTEIN"/>
    <property type="match status" value="1"/>
</dbReference>
<dbReference type="PANTHER" id="PTHR46060:SF1">
    <property type="entry name" value="MARINER MOS1 TRANSPOSASE-LIKE PROTEIN"/>
    <property type="match status" value="1"/>
</dbReference>
<keyword evidence="1" id="KW-0808">Transferase</keyword>
<organism evidence="1 2">
    <name type="scientific">Portunus trituberculatus</name>
    <name type="common">Swimming crab</name>
    <name type="synonym">Neptunus trituberculatus</name>
    <dbReference type="NCBI Taxonomy" id="210409"/>
    <lineage>
        <taxon>Eukaryota</taxon>
        <taxon>Metazoa</taxon>
        <taxon>Ecdysozoa</taxon>
        <taxon>Arthropoda</taxon>
        <taxon>Crustacea</taxon>
        <taxon>Multicrustacea</taxon>
        <taxon>Malacostraca</taxon>
        <taxon>Eumalacostraca</taxon>
        <taxon>Eucarida</taxon>
        <taxon>Decapoda</taxon>
        <taxon>Pleocyemata</taxon>
        <taxon>Brachyura</taxon>
        <taxon>Eubrachyura</taxon>
        <taxon>Portunoidea</taxon>
        <taxon>Portunidae</taxon>
        <taxon>Portuninae</taxon>
        <taxon>Portunus</taxon>
    </lineage>
</organism>
<accession>A0A5B7EH45</accession>
<name>A0A5B7EH45_PORTR</name>
<dbReference type="GO" id="GO:0008168">
    <property type="term" value="F:methyltransferase activity"/>
    <property type="evidence" value="ECO:0007669"/>
    <property type="project" value="UniProtKB-KW"/>
</dbReference>
<dbReference type="AlphaFoldDB" id="A0A5B7EH45"/>
<evidence type="ECO:0000313" key="1">
    <source>
        <dbReference type="EMBL" id="MPC33681.1"/>
    </source>
</evidence>
<gene>
    <name evidence="1" type="primary">SETMAR_2</name>
    <name evidence="1" type="ORF">E2C01_027041</name>
</gene>
<keyword evidence="1" id="KW-0489">Methyltransferase</keyword>
<dbReference type="Proteomes" id="UP000324222">
    <property type="component" value="Unassembled WGS sequence"/>
</dbReference>
<dbReference type="GO" id="GO:0032259">
    <property type="term" value="P:methylation"/>
    <property type="evidence" value="ECO:0007669"/>
    <property type="project" value="UniProtKB-KW"/>
</dbReference>
<dbReference type="GO" id="GO:0003676">
    <property type="term" value="F:nucleic acid binding"/>
    <property type="evidence" value="ECO:0007669"/>
    <property type="project" value="InterPro"/>
</dbReference>
<dbReference type="OrthoDB" id="6371477at2759"/>
<evidence type="ECO:0000313" key="2">
    <source>
        <dbReference type="Proteomes" id="UP000324222"/>
    </source>
</evidence>